<feature type="transmembrane region" description="Helical" evidence="2">
    <location>
        <begin position="468"/>
        <end position="487"/>
    </location>
</feature>
<keyword evidence="1" id="KW-0175">Coiled coil</keyword>
<keyword evidence="2 3" id="KW-0812">Transmembrane</keyword>
<evidence type="ECO:0000256" key="1">
    <source>
        <dbReference type="SAM" id="Coils"/>
    </source>
</evidence>
<feature type="transmembrane region" description="Helical" evidence="2">
    <location>
        <begin position="403"/>
        <end position="419"/>
    </location>
</feature>
<dbReference type="RefSeq" id="XP_001011200.2">
    <property type="nucleotide sequence ID" value="XM_001011200.2"/>
</dbReference>
<feature type="transmembrane region" description="Helical" evidence="2">
    <location>
        <begin position="426"/>
        <end position="448"/>
    </location>
</feature>
<dbReference type="EMBL" id="GG662793">
    <property type="protein sequence ID" value="EAR90955.2"/>
    <property type="molecule type" value="Genomic_DNA"/>
</dbReference>
<gene>
    <name evidence="3" type="ORF">TTHERM_00145600</name>
</gene>
<feature type="transmembrane region" description="Helical" evidence="2">
    <location>
        <begin position="379"/>
        <end position="397"/>
    </location>
</feature>
<proteinExistence type="predicted"/>
<keyword evidence="2" id="KW-0472">Membrane</keyword>
<keyword evidence="2" id="KW-1133">Transmembrane helix</keyword>
<name>I7M0U4_TETTS</name>
<accession>I7M0U4</accession>
<evidence type="ECO:0000256" key="2">
    <source>
        <dbReference type="SAM" id="Phobius"/>
    </source>
</evidence>
<protein>
    <submittedName>
        <fullName evidence="3">Transmembrane protein, putative</fullName>
    </submittedName>
</protein>
<dbReference type="KEGG" id="tet:TTHERM_00145600"/>
<evidence type="ECO:0000313" key="4">
    <source>
        <dbReference type="Proteomes" id="UP000009168"/>
    </source>
</evidence>
<reference evidence="4" key="1">
    <citation type="journal article" date="2006" name="PLoS Biol.">
        <title>Macronuclear genome sequence of the ciliate Tetrahymena thermophila, a model eukaryote.</title>
        <authorList>
            <person name="Eisen J.A."/>
            <person name="Coyne R.S."/>
            <person name="Wu M."/>
            <person name="Wu D."/>
            <person name="Thiagarajan M."/>
            <person name="Wortman J.R."/>
            <person name="Badger J.H."/>
            <person name="Ren Q."/>
            <person name="Amedeo P."/>
            <person name="Jones K.M."/>
            <person name="Tallon L.J."/>
            <person name="Delcher A.L."/>
            <person name="Salzberg S.L."/>
            <person name="Silva J.C."/>
            <person name="Haas B.J."/>
            <person name="Majoros W.H."/>
            <person name="Farzad M."/>
            <person name="Carlton J.M."/>
            <person name="Smith R.K. Jr."/>
            <person name="Garg J."/>
            <person name="Pearlman R.E."/>
            <person name="Karrer K.M."/>
            <person name="Sun L."/>
            <person name="Manning G."/>
            <person name="Elde N.C."/>
            <person name="Turkewitz A.P."/>
            <person name="Asai D.J."/>
            <person name="Wilkes D.E."/>
            <person name="Wang Y."/>
            <person name="Cai H."/>
            <person name="Collins K."/>
            <person name="Stewart B.A."/>
            <person name="Lee S.R."/>
            <person name="Wilamowska K."/>
            <person name="Weinberg Z."/>
            <person name="Ruzzo W.L."/>
            <person name="Wloga D."/>
            <person name="Gaertig J."/>
            <person name="Frankel J."/>
            <person name="Tsao C.-C."/>
            <person name="Gorovsky M.A."/>
            <person name="Keeling P.J."/>
            <person name="Waller R.F."/>
            <person name="Patron N.J."/>
            <person name="Cherry J.M."/>
            <person name="Stover N.A."/>
            <person name="Krieger C.J."/>
            <person name="del Toro C."/>
            <person name="Ryder H.F."/>
            <person name="Williamson S.C."/>
            <person name="Barbeau R.A."/>
            <person name="Hamilton E.P."/>
            <person name="Orias E."/>
        </authorList>
    </citation>
    <scope>NUCLEOTIDE SEQUENCE [LARGE SCALE GENOMIC DNA]</scope>
    <source>
        <strain evidence="4">SB210</strain>
    </source>
</reference>
<feature type="coiled-coil region" evidence="1">
    <location>
        <begin position="248"/>
        <end position="275"/>
    </location>
</feature>
<evidence type="ECO:0000313" key="3">
    <source>
        <dbReference type="EMBL" id="EAR90955.2"/>
    </source>
</evidence>
<dbReference type="AlphaFoldDB" id="I7M0U4"/>
<keyword evidence="4" id="KW-1185">Reference proteome</keyword>
<organism evidence="3 4">
    <name type="scientific">Tetrahymena thermophila (strain SB210)</name>
    <dbReference type="NCBI Taxonomy" id="312017"/>
    <lineage>
        <taxon>Eukaryota</taxon>
        <taxon>Sar</taxon>
        <taxon>Alveolata</taxon>
        <taxon>Ciliophora</taxon>
        <taxon>Intramacronucleata</taxon>
        <taxon>Oligohymenophorea</taxon>
        <taxon>Hymenostomatida</taxon>
        <taxon>Tetrahymenina</taxon>
        <taxon>Tetrahymenidae</taxon>
        <taxon>Tetrahymena</taxon>
    </lineage>
</organism>
<feature type="coiled-coil region" evidence="1">
    <location>
        <begin position="77"/>
        <end position="111"/>
    </location>
</feature>
<dbReference type="Proteomes" id="UP000009168">
    <property type="component" value="Unassembled WGS sequence"/>
</dbReference>
<dbReference type="GeneID" id="7836618"/>
<dbReference type="InParanoid" id="I7M0U4"/>
<sequence>MQQKQYLRQNIQKAFTQYSQMPLDTLLDEKNYIEFLDFLAQKKFDREIGLELFNTCPKKQNKFITIDDFIDVFFKAEDELVRQISVVNQKINSLNEQREDLLVKIQDDQSNHKAIYQQQQNLMQIKIDVQMAQIARSSFQVDNQAYYILAECSGLSKSTEPSQNFYFNQTLQISVNHEAQYLNLYLFPSSNQQPLGQIQMNIQNFPQGKDLPFQEFFQSSSGQQIPIFLQYIINIQKSKSGSKYEDKYNEKSLKIQEKENQLKEIDSNLKTLYLLIRNLDQINSKNANEVKDMEQYMRINKNIEYLKNSPNKSQQLQEELKSREQLLMSKSNNKSANQSQLQQGFNHRIFSNKYEQDEENNQNINQKNQEIPYSYDERILIRNFKIAIGIFLIISILQNFEKPAFIEIGALLGFISLLCTDELDEYYTLFLSLLIIIQLCIDFAWTMIYDLTDYYERYKAIDNENQKVLMIFCYIVMVVGFFYKFFFMHMAFIYYNNIAVKLQEIKSRNIS</sequence>